<feature type="transmembrane region" description="Helical" evidence="7">
    <location>
        <begin position="415"/>
        <end position="433"/>
    </location>
</feature>
<keyword evidence="3" id="KW-1003">Cell membrane</keyword>
<comment type="caution">
    <text evidence="8">The sequence shown here is derived from an EMBL/GenBank/DDBJ whole genome shotgun (WGS) entry which is preliminary data.</text>
</comment>
<evidence type="ECO:0000256" key="7">
    <source>
        <dbReference type="SAM" id="Phobius"/>
    </source>
</evidence>
<feature type="transmembrane region" description="Helical" evidence="7">
    <location>
        <begin position="296"/>
        <end position="316"/>
    </location>
</feature>
<feature type="transmembrane region" description="Helical" evidence="7">
    <location>
        <begin position="367"/>
        <end position="395"/>
    </location>
</feature>
<evidence type="ECO:0000256" key="1">
    <source>
        <dbReference type="ARBA" id="ARBA00004651"/>
    </source>
</evidence>
<keyword evidence="6 7" id="KW-0472">Membrane</keyword>
<protein>
    <submittedName>
        <fullName evidence="8">Lipopolysaccharide biosynthesis protein</fullName>
    </submittedName>
</protein>
<evidence type="ECO:0000256" key="6">
    <source>
        <dbReference type="ARBA" id="ARBA00023136"/>
    </source>
</evidence>
<dbReference type="PANTHER" id="PTHR30250:SF10">
    <property type="entry name" value="LIPOPOLYSACCHARIDE BIOSYNTHESIS PROTEIN WZXC"/>
    <property type="match status" value="1"/>
</dbReference>
<sequence>MGSVRQDTLSGVKWTAIENFSIQGIQFFLGLIMARLLSPSDYGVLGMIGIFIAISQTFINCGFTSALIRKIDRTQEDCSTVFYFNIATALFFYILLFFTAPYISYFFETPVLKAVIRVIAINLVIDSLAAVHRTQLTIKIDFRSQAIISFITCILSGVVGVYLAYKGYGVWALVYQQIIGAILNVILTWYVSKWVPSFLFSKSSFSELFAFGSKLLGANLLHTFYSNVTTLAIGKFYSAKELGFYTRGNNFASLPSSNLVGILQRVTFPILSKIQNDEERLLGVYSKYIRITSLPVFFLMCLLVGVSKPLILILITDKWSDSIIYLQILCFAMMFDHITTVNMNLLQVRGRSDLVLKTEIIKKSISFAMIIASIPFGVIAICISRVVYTQIAIFLSTYYTGKEYGLSYRSQFKSFFPYFSYGMIAMLPSLLFCGTDVSPYITLPIGIIVNTVIYYFLIKKDSMWLELKELLLSKLNLR</sequence>
<dbReference type="Pfam" id="PF13440">
    <property type="entry name" value="Polysacc_synt_3"/>
    <property type="match status" value="1"/>
</dbReference>
<dbReference type="InterPro" id="IPR050833">
    <property type="entry name" value="Poly_Biosynth_Transport"/>
</dbReference>
<feature type="transmembrane region" description="Helical" evidence="7">
    <location>
        <begin position="146"/>
        <end position="165"/>
    </location>
</feature>
<evidence type="ECO:0000313" key="8">
    <source>
        <dbReference type="EMBL" id="MDC7134969.1"/>
    </source>
</evidence>
<feature type="transmembrane region" description="Helical" evidence="7">
    <location>
        <begin position="20"/>
        <end position="38"/>
    </location>
</feature>
<reference evidence="8 9" key="1">
    <citation type="submission" date="2023-01" db="EMBL/GenBank/DDBJ databases">
        <title>Exploring GABA producing Bacteroides strains toward improving mental health.</title>
        <authorList>
            <person name="Yousuf B."/>
            <person name="Bouhlel N.E."/>
            <person name="Mottawea W."/>
            <person name="Hammami R."/>
        </authorList>
    </citation>
    <scope>NUCLEOTIDE SEQUENCE [LARGE SCALE GENOMIC DNA]</scope>
    <source>
        <strain evidence="8 9">UO.H1054</strain>
    </source>
</reference>
<name>A0ABT5H3A5_9BACE</name>
<evidence type="ECO:0000256" key="4">
    <source>
        <dbReference type="ARBA" id="ARBA00022692"/>
    </source>
</evidence>
<organism evidence="8 9">
    <name type="scientific">Bacteroides zhangwenhongii</name>
    <dbReference type="NCBI Taxonomy" id="2650157"/>
    <lineage>
        <taxon>Bacteria</taxon>
        <taxon>Pseudomonadati</taxon>
        <taxon>Bacteroidota</taxon>
        <taxon>Bacteroidia</taxon>
        <taxon>Bacteroidales</taxon>
        <taxon>Bacteroidaceae</taxon>
        <taxon>Bacteroides</taxon>
    </lineage>
</organism>
<accession>A0ABT5H3A5</accession>
<dbReference type="EMBL" id="JAQPYS010000007">
    <property type="protein sequence ID" value="MDC7134969.1"/>
    <property type="molecule type" value="Genomic_DNA"/>
</dbReference>
<evidence type="ECO:0000256" key="3">
    <source>
        <dbReference type="ARBA" id="ARBA00022475"/>
    </source>
</evidence>
<comment type="similarity">
    <text evidence="2">Belongs to the polysaccharide synthase family.</text>
</comment>
<dbReference type="CDD" id="cd13127">
    <property type="entry name" value="MATE_tuaB_like"/>
    <property type="match status" value="1"/>
</dbReference>
<feature type="transmembrane region" description="Helical" evidence="7">
    <location>
        <begin position="322"/>
        <end position="346"/>
    </location>
</feature>
<evidence type="ECO:0000256" key="5">
    <source>
        <dbReference type="ARBA" id="ARBA00022989"/>
    </source>
</evidence>
<feature type="transmembrane region" description="Helical" evidence="7">
    <location>
        <begin position="440"/>
        <end position="458"/>
    </location>
</feature>
<feature type="transmembrane region" description="Helical" evidence="7">
    <location>
        <begin position="80"/>
        <end position="103"/>
    </location>
</feature>
<dbReference type="RefSeq" id="WP_272719461.1">
    <property type="nucleotide sequence ID" value="NZ_JAQPYS010000007.1"/>
</dbReference>
<keyword evidence="4 7" id="KW-0812">Transmembrane</keyword>
<evidence type="ECO:0000313" key="9">
    <source>
        <dbReference type="Proteomes" id="UP001215398"/>
    </source>
</evidence>
<dbReference type="Proteomes" id="UP001215398">
    <property type="component" value="Unassembled WGS sequence"/>
</dbReference>
<evidence type="ECO:0000256" key="2">
    <source>
        <dbReference type="ARBA" id="ARBA00007430"/>
    </source>
</evidence>
<comment type="subcellular location">
    <subcellularLocation>
        <location evidence="1">Cell membrane</location>
        <topology evidence="1">Multi-pass membrane protein</topology>
    </subcellularLocation>
</comment>
<gene>
    <name evidence="8" type="ORF">PQG98_01225</name>
</gene>
<keyword evidence="9" id="KW-1185">Reference proteome</keyword>
<proteinExistence type="inferred from homology"/>
<feature type="transmembrane region" description="Helical" evidence="7">
    <location>
        <begin position="44"/>
        <end position="68"/>
    </location>
</feature>
<keyword evidence="5 7" id="KW-1133">Transmembrane helix</keyword>
<feature type="transmembrane region" description="Helical" evidence="7">
    <location>
        <begin position="171"/>
        <end position="192"/>
    </location>
</feature>
<dbReference type="PANTHER" id="PTHR30250">
    <property type="entry name" value="PST FAMILY PREDICTED COLANIC ACID TRANSPORTER"/>
    <property type="match status" value="1"/>
</dbReference>